<dbReference type="InterPro" id="IPR036047">
    <property type="entry name" value="F-box-like_dom_sf"/>
</dbReference>
<dbReference type="Gene3D" id="1.20.1280.50">
    <property type="match status" value="1"/>
</dbReference>
<dbReference type="SMART" id="SM00256">
    <property type="entry name" value="FBOX"/>
    <property type="match status" value="1"/>
</dbReference>
<dbReference type="CDD" id="cd22157">
    <property type="entry name" value="F-box_AtFBW1-like"/>
    <property type="match status" value="1"/>
</dbReference>
<dbReference type="InterPro" id="IPR050796">
    <property type="entry name" value="SCF_F-box_component"/>
</dbReference>
<dbReference type="Pfam" id="PF07734">
    <property type="entry name" value="FBA_1"/>
    <property type="match status" value="1"/>
</dbReference>
<feature type="domain" description="F-box" evidence="1">
    <location>
        <begin position="4"/>
        <end position="50"/>
    </location>
</feature>
<dbReference type="OrthoDB" id="1631251at2759"/>
<name>A0A6D2K5D2_9BRAS</name>
<dbReference type="InterPro" id="IPR001810">
    <property type="entry name" value="F-box_dom"/>
</dbReference>
<comment type="caution">
    <text evidence="2">The sequence shown here is derived from an EMBL/GenBank/DDBJ whole genome shotgun (WGS) entry which is preliminary data.</text>
</comment>
<dbReference type="PANTHER" id="PTHR31672:SF13">
    <property type="entry name" value="F-BOX PROTEIN CPR30-LIKE"/>
    <property type="match status" value="1"/>
</dbReference>
<dbReference type="PANTHER" id="PTHR31672">
    <property type="entry name" value="BNACNNG10540D PROTEIN"/>
    <property type="match status" value="1"/>
</dbReference>
<dbReference type="Proteomes" id="UP000467841">
    <property type="component" value="Unassembled WGS sequence"/>
</dbReference>
<dbReference type="EMBL" id="CACVBM020001385">
    <property type="protein sequence ID" value="CAA7048014.1"/>
    <property type="molecule type" value="Genomic_DNA"/>
</dbReference>
<dbReference type="SUPFAM" id="SSF81383">
    <property type="entry name" value="F-box domain"/>
    <property type="match status" value="1"/>
</dbReference>
<sequence>MMNKNNSVHLPEDLVVEILSRVPTKPLERLRSTSKEWNALVKDGRFSKKHSANAPRKSLVIVLIDFRVYLVSVDLREIEDNKVALTRQFSLEDPYSNSSEEVDIRKVFHCDGLLLCTTKTVNLWFGIRFQGKQSGSINLENLSISTMSLLLVTIASPPVTKS</sequence>
<evidence type="ECO:0000313" key="2">
    <source>
        <dbReference type="EMBL" id="CAA7048014.1"/>
    </source>
</evidence>
<evidence type="ECO:0000313" key="3">
    <source>
        <dbReference type="Proteomes" id="UP000467841"/>
    </source>
</evidence>
<dbReference type="AlphaFoldDB" id="A0A6D2K5D2"/>
<proteinExistence type="predicted"/>
<keyword evidence="3" id="KW-1185">Reference proteome</keyword>
<dbReference type="InterPro" id="IPR006527">
    <property type="entry name" value="F-box-assoc_dom_typ1"/>
</dbReference>
<organism evidence="2 3">
    <name type="scientific">Microthlaspi erraticum</name>
    <dbReference type="NCBI Taxonomy" id="1685480"/>
    <lineage>
        <taxon>Eukaryota</taxon>
        <taxon>Viridiplantae</taxon>
        <taxon>Streptophyta</taxon>
        <taxon>Embryophyta</taxon>
        <taxon>Tracheophyta</taxon>
        <taxon>Spermatophyta</taxon>
        <taxon>Magnoliopsida</taxon>
        <taxon>eudicotyledons</taxon>
        <taxon>Gunneridae</taxon>
        <taxon>Pentapetalae</taxon>
        <taxon>rosids</taxon>
        <taxon>malvids</taxon>
        <taxon>Brassicales</taxon>
        <taxon>Brassicaceae</taxon>
        <taxon>Coluteocarpeae</taxon>
        <taxon>Microthlaspi</taxon>
    </lineage>
</organism>
<reference evidence="2" key="1">
    <citation type="submission" date="2020-01" db="EMBL/GenBank/DDBJ databases">
        <authorList>
            <person name="Mishra B."/>
        </authorList>
    </citation>
    <scope>NUCLEOTIDE SEQUENCE [LARGE SCALE GENOMIC DNA]</scope>
</reference>
<dbReference type="PROSITE" id="PS50181">
    <property type="entry name" value="FBOX"/>
    <property type="match status" value="1"/>
</dbReference>
<accession>A0A6D2K5D2</accession>
<protein>
    <recommendedName>
        <fullName evidence="1">F-box domain-containing protein</fullName>
    </recommendedName>
</protein>
<evidence type="ECO:0000259" key="1">
    <source>
        <dbReference type="PROSITE" id="PS50181"/>
    </source>
</evidence>
<gene>
    <name evidence="2" type="ORF">MERR_LOCUS35249</name>
</gene>
<dbReference type="Pfam" id="PF00646">
    <property type="entry name" value="F-box"/>
    <property type="match status" value="1"/>
</dbReference>